<feature type="domain" description="Putative restriction endonuclease" evidence="1">
    <location>
        <begin position="11"/>
        <end position="177"/>
    </location>
</feature>
<organism evidence="2 3">
    <name type="scientific">Caldicellulosiruptor changbaiensis</name>
    <dbReference type="NCBI Taxonomy" id="1222016"/>
    <lineage>
        <taxon>Bacteria</taxon>
        <taxon>Bacillati</taxon>
        <taxon>Bacillota</taxon>
        <taxon>Bacillota incertae sedis</taxon>
        <taxon>Caldicellulosiruptorales</taxon>
        <taxon>Caldicellulosiruptoraceae</taxon>
        <taxon>Caldicellulosiruptor</taxon>
    </lineage>
</organism>
<gene>
    <name evidence="2" type="ORF">ELD05_00565</name>
</gene>
<protein>
    <submittedName>
        <fullName evidence="2">Uma2 family endonuclease</fullName>
    </submittedName>
</protein>
<dbReference type="EMBL" id="CP034791">
    <property type="protein sequence ID" value="AZT89295.1"/>
    <property type="molecule type" value="Genomic_DNA"/>
</dbReference>
<dbReference type="Gene3D" id="3.90.1570.10">
    <property type="entry name" value="tt1808, chain A"/>
    <property type="match status" value="1"/>
</dbReference>
<keyword evidence="3" id="KW-1185">Reference proteome</keyword>
<dbReference type="InterPro" id="IPR008538">
    <property type="entry name" value="Uma2"/>
</dbReference>
<proteinExistence type="predicted"/>
<dbReference type="SUPFAM" id="SSF52980">
    <property type="entry name" value="Restriction endonuclease-like"/>
    <property type="match status" value="1"/>
</dbReference>
<evidence type="ECO:0000259" key="1">
    <source>
        <dbReference type="Pfam" id="PF05685"/>
    </source>
</evidence>
<dbReference type="AlphaFoldDB" id="A0A3T0D294"/>
<accession>A0A3T0D294</accession>
<name>A0A3T0D294_9FIRM</name>
<dbReference type="InterPro" id="IPR012296">
    <property type="entry name" value="Nuclease_put_TT1808"/>
</dbReference>
<reference evidence="2 3" key="1">
    <citation type="submission" date="2018-12" db="EMBL/GenBank/DDBJ databases">
        <title>Genome sequence from the cellulolytic species, Caldicellulosiruptor changbaiensis.</title>
        <authorList>
            <person name="Blumer-Schuette S.E."/>
            <person name="Mendoza C."/>
        </authorList>
    </citation>
    <scope>NUCLEOTIDE SEQUENCE [LARGE SCALE GENOMIC DNA]</scope>
    <source>
        <strain evidence="2 3">CBS-Z</strain>
    </source>
</reference>
<dbReference type="RefSeq" id="WP_127350915.1">
    <property type="nucleotide sequence ID" value="NZ_CP034791.1"/>
</dbReference>
<keyword evidence="2" id="KW-0378">Hydrolase</keyword>
<evidence type="ECO:0000313" key="2">
    <source>
        <dbReference type="EMBL" id="AZT89295.1"/>
    </source>
</evidence>
<keyword evidence="2" id="KW-0255">Endonuclease</keyword>
<dbReference type="Pfam" id="PF05685">
    <property type="entry name" value="Uma2"/>
    <property type="match status" value="1"/>
</dbReference>
<keyword evidence="2" id="KW-0540">Nuclease</keyword>
<dbReference type="InterPro" id="IPR011335">
    <property type="entry name" value="Restrct_endonuc-II-like"/>
</dbReference>
<dbReference type="KEGG" id="ccha:ELD05_00565"/>
<dbReference type="GO" id="GO:0004519">
    <property type="term" value="F:endonuclease activity"/>
    <property type="evidence" value="ECO:0007669"/>
    <property type="project" value="UniProtKB-KW"/>
</dbReference>
<sequence length="184" mass="21297">MFAEKKKCTYEEFLRISSEKRAEFIDGEIYYLASPSFEHQMVISKLNIEFMRYFEGRGCIPVISPFDVVFEDKEKNERHVVQPDIVVICDKSKITDEGYKGVPKLIVEVLSPTTASVDYIKKMQLYSRFGVLEYWIVNPRNKSLQIFVLENGVYIEHIALSQTGIAVSAAFEDLKVNIENIFNF</sequence>
<dbReference type="CDD" id="cd06260">
    <property type="entry name" value="DUF820-like"/>
    <property type="match status" value="1"/>
</dbReference>
<dbReference type="PANTHER" id="PTHR34107">
    <property type="entry name" value="SLL0198 PROTEIN-RELATED"/>
    <property type="match status" value="1"/>
</dbReference>
<dbReference type="PANTHER" id="PTHR34107:SF4">
    <property type="entry name" value="SLL1222 PROTEIN"/>
    <property type="match status" value="1"/>
</dbReference>
<evidence type="ECO:0000313" key="3">
    <source>
        <dbReference type="Proteomes" id="UP000282930"/>
    </source>
</evidence>
<dbReference type="Proteomes" id="UP000282930">
    <property type="component" value="Chromosome"/>
</dbReference>